<dbReference type="SUPFAM" id="SSF52540">
    <property type="entry name" value="P-loop containing nucleoside triphosphate hydrolases"/>
    <property type="match status" value="1"/>
</dbReference>
<keyword evidence="8" id="KW-1185">Reference proteome</keyword>
<organism evidence="7 8">
    <name type="scientific">Crateriforma conspicua</name>
    <dbReference type="NCBI Taxonomy" id="2527996"/>
    <lineage>
        <taxon>Bacteria</taxon>
        <taxon>Pseudomonadati</taxon>
        <taxon>Planctomycetota</taxon>
        <taxon>Planctomycetia</taxon>
        <taxon>Planctomycetales</taxon>
        <taxon>Planctomycetaceae</taxon>
        <taxon>Crateriforma</taxon>
    </lineage>
</organism>
<dbReference type="AlphaFoldDB" id="A0A5C5XT35"/>
<dbReference type="InterPro" id="IPR002078">
    <property type="entry name" value="Sigma_54_int"/>
</dbReference>
<dbReference type="PANTHER" id="PTHR32071:SF57">
    <property type="entry name" value="C4-DICARBOXYLATE TRANSPORT TRANSCRIPTIONAL REGULATORY PROTEIN DCTD"/>
    <property type="match status" value="1"/>
</dbReference>
<dbReference type="GO" id="GO:0043565">
    <property type="term" value="F:sequence-specific DNA binding"/>
    <property type="evidence" value="ECO:0007669"/>
    <property type="project" value="InterPro"/>
</dbReference>
<protein>
    <submittedName>
        <fullName evidence="7">Transcriptional regulatory protein ZraR</fullName>
    </submittedName>
</protein>
<keyword evidence="3" id="KW-0805">Transcription regulation</keyword>
<evidence type="ECO:0000313" key="7">
    <source>
        <dbReference type="EMBL" id="TWT65711.1"/>
    </source>
</evidence>
<dbReference type="EMBL" id="SJPL01000002">
    <property type="protein sequence ID" value="TWT65711.1"/>
    <property type="molecule type" value="Genomic_DNA"/>
</dbReference>
<dbReference type="InterPro" id="IPR002197">
    <property type="entry name" value="HTH_Fis"/>
</dbReference>
<dbReference type="GO" id="GO:0006355">
    <property type="term" value="P:regulation of DNA-templated transcription"/>
    <property type="evidence" value="ECO:0007669"/>
    <property type="project" value="InterPro"/>
</dbReference>
<dbReference type="Proteomes" id="UP000317238">
    <property type="component" value="Unassembled WGS sequence"/>
</dbReference>
<keyword evidence="2" id="KW-0067">ATP-binding</keyword>
<dbReference type="PROSITE" id="PS50045">
    <property type="entry name" value="SIGMA54_INTERACT_4"/>
    <property type="match status" value="1"/>
</dbReference>
<dbReference type="Gene3D" id="1.10.10.60">
    <property type="entry name" value="Homeodomain-like"/>
    <property type="match status" value="1"/>
</dbReference>
<dbReference type="PRINTS" id="PR01590">
    <property type="entry name" value="HTHFIS"/>
</dbReference>
<dbReference type="GO" id="GO:0005524">
    <property type="term" value="F:ATP binding"/>
    <property type="evidence" value="ECO:0007669"/>
    <property type="project" value="UniProtKB-KW"/>
</dbReference>
<dbReference type="InterPro" id="IPR009057">
    <property type="entry name" value="Homeodomain-like_sf"/>
</dbReference>
<reference evidence="7 8" key="1">
    <citation type="submission" date="2019-02" db="EMBL/GenBank/DDBJ databases">
        <title>Deep-cultivation of Planctomycetes and their phenomic and genomic characterization uncovers novel biology.</title>
        <authorList>
            <person name="Wiegand S."/>
            <person name="Jogler M."/>
            <person name="Boedeker C."/>
            <person name="Pinto D."/>
            <person name="Vollmers J."/>
            <person name="Rivas-Marin E."/>
            <person name="Kohn T."/>
            <person name="Peeters S.H."/>
            <person name="Heuer A."/>
            <person name="Rast P."/>
            <person name="Oberbeckmann S."/>
            <person name="Bunk B."/>
            <person name="Jeske O."/>
            <person name="Meyerdierks A."/>
            <person name="Storesund J.E."/>
            <person name="Kallscheuer N."/>
            <person name="Luecker S."/>
            <person name="Lage O.M."/>
            <person name="Pohl T."/>
            <person name="Merkel B.J."/>
            <person name="Hornburger P."/>
            <person name="Mueller R.-W."/>
            <person name="Bruemmer F."/>
            <person name="Labrenz M."/>
            <person name="Spormann A.M."/>
            <person name="Op Den Camp H."/>
            <person name="Overmann J."/>
            <person name="Amann R."/>
            <person name="Jetten M.S.M."/>
            <person name="Mascher T."/>
            <person name="Medema M.H."/>
            <person name="Devos D.P."/>
            <person name="Kaster A.-K."/>
            <person name="Ovreas L."/>
            <person name="Rohde M."/>
            <person name="Galperin M.Y."/>
            <person name="Jogler C."/>
        </authorList>
    </citation>
    <scope>NUCLEOTIDE SEQUENCE [LARGE SCALE GENOMIC DNA]</scope>
    <source>
        <strain evidence="7 8">Pan14r</strain>
    </source>
</reference>
<evidence type="ECO:0000259" key="6">
    <source>
        <dbReference type="PROSITE" id="PS50045"/>
    </source>
</evidence>
<dbReference type="SUPFAM" id="SSF46689">
    <property type="entry name" value="Homeodomain-like"/>
    <property type="match status" value="1"/>
</dbReference>
<evidence type="ECO:0000256" key="1">
    <source>
        <dbReference type="ARBA" id="ARBA00022741"/>
    </source>
</evidence>
<dbReference type="InterPro" id="IPR027417">
    <property type="entry name" value="P-loop_NTPase"/>
</dbReference>
<proteinExistence type="predicted"/>
<evidence type="ECO:0000256" key="5">
    <source>
        <dbReference type="SAM" id="MobiDB-lite"/>
    </source>
</evidence>
<gene>
    <name evidence="7" type="primary">zraR_11</name>
    <name evidence="7" type="ORF">Pan14r_52600</name>
</gene>
<dbReference type="Pfam" id="PF25601">
    <property type="entry name" value="AAA_lid_14"/>
    <property type="match status" value="1"/>
</dbReference>
<evidence type="ECO:0000256" key="4">
    <source>
        <dbReference type="ARBA" id="ARBA00023163"/>
    </source>
</evidence>
<evidence type="ECO:0000256" key="2">
    <source>
        <dbReference type="ARBA" id="ARBA00022840"/>
    </source>
</evidence>
<name>A0A5C5XT35_9PLAN</name>
<sequence>MWVLDEDDRIALATDAVGDRLRCDSDELIGVRVTSVGNDDPLSRCAAHLTPPPGRGDTGLLIVPWSGPECPNAAHGLVECAAFLSWPTEPGRSLTIGWIGPSDRFPQYPSQTHDPSWQASIELQRHLRIWMDEDRRIHDPIIAGDSDAIRRMRRQLEIAGRIRDDTLITAPAGFPSERLAQRLHQLSTPAGSNDANQPAIEPMETIDGGLMDLELLEAVAAPLISHLTGEGRPIATVVLRGLEETPPDVQQRVDQWKDLFGQRLRLIAILDRRHKGSADVIEPLMQRLCGLVIDVPSLADRPDDVPMVATALLESRRSGGNIIAERFNRDGQDALVRYPWPGDIGELDDAVRFAAGIGSQTVLTREHLPLAVRSYRPPSAEADAMGDIDLDATLHQIERRLIEEAVAAADGNRSEAARRLGISRARLLRRLESQSDGDTGATKSDDDLSTPSE</sequence>
<accession>A0A5C5XT35</accession>
<keyword evidence="4" id="KW-0804">Transcription</keyword>
<evidence type="ECO:0000256" key="3">
    <source>
        <dbReference type="ARBA" id="ARBA00023015"/>
    </source>
</evidence>
<comment type="caution">
    <text evidence="7">The sequence shown here is derived from an EMBL/GenBank/DDBJ whole genome shotgun (WGS) entry which is preliminary data.</text>
</comment>
<dbReference type="Pfam" id="PF02954">
    <property type="entry name" value="HTH_8"/>
    <property type="match status" value="1"/>
</dbReference>
<keyword evidence="1" id="KW-0547">Nucleotide-binding</keyword>
<feature type="region of interest" description="Disordered" evidence="5">
    <location>
        <begin position="431"/>
        <end position="453"/>
    </location>
</feature>
<feature type="domain" description="Sigma-54 factor interaction" evidence="6">
    <location>
        <begin position="142"/>
        <end position="356"/>
    </location>
</feature>
<dbReference type="Gene3D" id="1.10.8.60">
    <property type="match status" value="1"/>
</dbReference>
<dbReference type="InterPro" id="IPR058031">
    <property type="entry name" value="AAA_lid_NorR"/>
</dbReference>
<dbReference type="PANTHER" id="PTHR32071">
    <property type="entry name" value="TRANSCRIPTIONAL REGULATORY PROTEIN"/>
    <property type="match status" value="1"/>
</dbReference>
<evidence type="ECO:0000313" key="8">
    <source>
        <dbReference type="Proteomes" id="UP000317238"/>
    </source>
</evidence>
<dbReference type="Gene3D" id="3.40.50.300">
    <property type="entry name" value="P-loop containing nucleotide triphosphate hydrolases"/>
    <property type="match status" value="1"/>
</dbReference>